<dbReference type="OrthoDB" id="20872at2759"/>
<comment type="caution">
    <text evidence="3">The sequence shown here is derived from an EMBL/GenBank/DDBJ whole genome shotgun (WGS) entry which is preliminary data.</text>
</comment>
<accession>A0A2S6CM90</accession>
<dbReference type="InterPro" id="IPR058525">
    <property type="entry name" value="DUF8212"/>
</dbReference>
<feature type="domain" description="DUF8212" evidence="2">
    <location>
        <begin position="252"/>
        <end position="273"/>
    </location>
</feature>
<evidence type="ECO:0000313" key="3">
    <source>
        <dbReference type="EMBL" id="PPJ60847.1"/>
    </source>
</evidence>
<keyword evidence="4" id="KW-1185">Reference proteome</keyword>
<dbReference type="Proteomes" id="UP000237631">
    <property type="component" value="Unassembled WGS sequence"/>
</dbReference>
<dbReference type="STRING" id="357750.A0A2S6CM90"/>
<sequence length="468" mass="54215">MRLLHTETRQLREFLDGNPPNEYFTLSHRWTGDEISYKEYCKGTKVDSPGYKKVEDCCKFLQAKHGSSWVWIDTICIDKRSSAELSEAINSMWEWYWGAKTCYAYLADVDISPGSEHENVCDESYMKELESQLRNSEWFCRGWTLQELLAPRRVQILNQNWQILGHKEAQDGLDFLRVGARGPNLNVVLSGITAIGEQYLEDRWTIQNRASIACRMSWASRRKTTKREDQAYCLLGIFNINMPLLYGEREGAFRRLQEELIRTSNDQSIFGWRLKGSLPRVGMLALGPSDFKHSGDISWYPAHASLCTMEITNRGVKVHGTVQKHALHLQTLIKRVSEDTDTRLRYKHILKHLGQYETNDRGNIELLGVPLNCRDYLSNAPSMIYLVRYEIENIRAWIRFSLDQYLATYSSNAREDVTPILEESVTTTVIAEAGHTLRLLEWRAHEQESKQHSMEHQGKRLLSVTRCV</sequence>
<reference evidence="4" key="1">
    <citation type="journal article" date="2017" name="bioRxiv">
        <title>Conservation of a gene cluster reveals novel cercosporin biosynthetic mechanisms and extends production to the genus Colletotrichum.</title>
        <authorList>
            <person name="de Jonge R."/>
            <person name="Ebert M.K."/>
            <person name="Huitt-Roehl C.R."/>
            <person name="Pal P."/>
            <person name="Suttle J.C."/>
            <person name="Spanner R.E."/>
            <person name="Neubauer J.D."/>
            <person name="Jurick W.M.II."/>
            <person name="Stott K.A."/>
            <person name="Secor G.A."/>
            <person name="Thomma B.P.H.J."/>
            <person name="Van de Peer Y."/>
            <person name="Townsend C.A."/>
            <person name="Bolton M.D."/>
        </authorList>
    </citation>
    <scope>NUCLEOTIDE SEQUENCE [LARGE SCALE GENOMIC DNA]</scope>
    <source>
        <strain evidence="4">CBS538.71</strain>
    </source>
</reference>
<feature type="domain" description="Heterokaryon incompatibility" evidence="1">
    <location>
        <begin position="23"/>
        <end position="147"/>
    </location>
</feature>
<dbReference type="Pfam" id="PF06985">
    <property type="entry name" value="HET"/>
    <property type="match status" value="1"/>
</dbReference>
<dbReference type="PANTHER" id="PTHR10622">
    <property type="entry name" value="HET DOMAIN-CONTAINING PROTEIN"/>
    <property type="match status" value="1"/>
</dbReference>
<proteinExistence type="predicted"/>
<evidence type="ECO:0000313" key="4">
    <source>
        <dbReference type="Proteomes" id="UP000237631"/>
    </source>
</evidence>
<organism evidence="3 4">
    <name type="scientific">Cercospora berteroae</name>
    <dbReference type="NCBI Taxonomy" id="357750"/>
    <lineage>
        <taxon>Eukaryota</taxon>
        <taxon>Fungi</taxon>
        <taxon>Dikarya</taxon>
        <taxon>Ascomycota</taxon>
        <taxon>Pezizomycotina</taxon>
        <taxon>Dothideomycetes</taxon>
        <taxon>Dothideomycetidae</taxon>
        <taxon>Mycosphaerellales</taxon>
        <taxon>Mycosphaerellaceae</taxon>
        <taxon>Cercospora</taxon>
    </lineage>
</organism>
<evidence type="ECO:0000259" key="1">
    <source>
        <dbReference type="Pfam" id="PF06985"/>
    </source>
</evidence>
<dbReference type="PANTHER" id="PTHR10622:SF10">
    <property type="entry name" value="HET DOMAIN-CONTAINING PROTEIN"/>
    <property type="match status" value="1"/>
</dbReference>
<dbReference type="Pfam" id="PF26640">
    <property type="entry name" value="DUF8212"/>
    <property type="match status" value="1"/>
</dbReference>
<dbReference type="AlphaFoldDB" id="A0A2S6CM90"/>
<dbReference type="EMBL" id="PNEN01000195">
    <property type="protein sequence ID" value="PPJ60847.1"/>
    <property type="molecule type" value="Genomic_DNA"/>
</dbReference>
<protein>
    <submittedName>
        <fullName evidence="3">Uncharacterized protein</fullName>
    </submittedName>
</protein>
<dbReference type="InterPro" id="IPR010730">
    <property type="entry name" value="HET"/>
</dbReference>
<gene>
    <name evidence="3" type="ORF">CBER1_07233</name>
</gene>
<evidence type="ECO:0000259" key="2">
    <source>
        <dbReference type="Pfam" id="PF26640"/>
    </source>
</evidence>
<name>A0A2S6CM90_9PEZI</name>